<gene>
    <name evidence="5" type="ORF">SHERM_12922</name>
</gene>
<evidence type="ECO:0000313" key="5">
    <source>
        <dbReference type="EMBL" id="CAA0812105.1"/>
    </source>
</evidence>
<dbReference type="PROSITE" id="PS51774">
    <property type="entry name" value="NAB"/>
    <property type="match status" value="1"/>
</dbReference>
<dbReference type="GO" id="GO:0003779">
    <property type="term" value="F:actin binding"/>
    <property type="evidence" value="ECO:0007669"/>
    <property type="project" value="InterPro"/>
</dbReference>
<sequence length="352" mass="40078">MTKHAWRSISTVHFDPEKEEQIKWMKIEIENQLKRTVKLVKNLNHGNKERNLRNKSEAINLVEDFQKQYESLYALYEDLREQVKKNIGFGDGESGSSSTSSSDSESYYSPGGSSQTPHRRSSSKDSSFSSDVNQESDPTWDLEDTILKDKLTSSSEVKTITNQYSHSEVLKDLSVQGDGQENVGSEKMGRIRDLEGQVESLKLEISGLCMEKEELKEVVACKSDEAMQMKEEVERLKLEISGVLMEKECLRKQSDDAIQMKVESLKLEISGLCMEKERLKEQVECKSDEAMQMKEKLSSLKAQVLEADAKLKENESRFCSVKQSVDSEQKYLLRISDLEAQAKNKKFNANLG</sequence>
<dbReference type="PANTHER" id="PTHR47357:SF4">
    <property type="entry name" value="MYOSIN HEAVY CHAIN-LIKE PROTEIN"/>
    <property type="match status" value="1"/>
</dbReference>
<feature type="region of interest" description="Disordered" evidence="3">
    <location>
        <begin position="87"/>
        <end position="140"/>
    </location>
</feature>
<dbReference type="PANTHER" id="PTHR47357">
    <property type="entry name" value="COP1-INTERACTIVE PROTEIN 1"/>
    <property type="match status" value="1"/>
</dbReference>
<evidence type="ECO:0000256" key="2">
    <source>
        <dbReference type="SAM" id="Coils"/>
    </source>
</evidence>
<protein>
    <submittedName>
        <fullName evidence="5">COP1-interactive protein 1</fullName>
    </submittedName>
</protein>
<dbReference type="AlphaFoldDB" id="A0A9N7MPZ0"/>
<dbReference type="OrthoDB" id="10255522at2759"/>
<comment type="caution">
    <text evidence="5">The sequence shown here is derived from an EMBL/GenBank/DDBJ whole genome shotgun (WGS) entry which is preliminary data.</text>
</comment>
<proteinExistence type="predicted"/>
<evidence type="ECO:0000256" key="1">
    <source>
        <dbReference type="ARBA" id="ARBA00023054"/>
    </source>
</evidence>
<evidence type="ECO:0000259" key="4">
    <source>
        <dbReference type="PROSITE" id="PS51774"/>
    </source>
</evidence>
<keyword evidence="6" id="KW-1185">Reference proteome</keyword>
<evidence type="ECO:0000313" key="6">
    <source>
        <dbReference type="Proteomes" id="UP001153555"/>
    </source>
</evidence>
<dbReference type="GO" id="GO:0005856">
    <property type="term" value="C:cytoskeleton"/>
    <property type="evidence" value="ECO:0007669"/>
    <property type="project" value="TreeGrafter"/>
</dbReference>
<feature type="coiled-coil region" evidence="2">
    <location>
        <begin position="191"/>
        <end position="317"/>
    </location>
</feature>
<evidence type="ECO:0000256" key="3">
    <source>
        <dbReference type="SAM" id="MobiDB-lite"/>
    </source>
</evidence>
<feature type="compositionally biased region" description="Low complexity" evidence="3">
    <location>
        <begin position="94"/>
        <end position="114"/>
    </location>
</feature>
<accession>A0A9N7MPZ0</accession>
<dbReference type="GO" id="GO:0005200">
    <property type="term" value="F:structural constituent of cytoskeleton"/>
    <property type="evidence" value="ECO:0007669"/>
    <property type="project" value="TreeGrafter"/>
</dbReference>
<reference evidence="5" key="1">
    <citation type="submission" date="2019-12" db="EMBL/GenBank/DDBJ databases">
        <authorList>
            <person name="Scholes J."/>
        </authorList>
    </citation>
    <scope>NUCLEOTIDE SEQUENCE</scope>
</reference>
<dbReference type="Proteomes" id="UP001153555">
    <property type="component" value="Unassembled WGS sequence"/>
</dbReference>
<feature type="domain" description="NAB" evidence="4">
    <location>
        <begin position="4"/>
        <end position="83"/>
    </location>
</feature>
<dbReference type="Gene3D" id="1.10.287.1490">
    <property type="match status" value="1"/>
</dbReference>
<dbReference type="EMBL" id="CACSLK010009714">
    <property type="protein sequence ID" value="CAA0812105.1"/>
    <property type="molecule type" value="Genomic_DNA"/>
</dbReference>
<name>A0A9N7MPZ0_STRHE</name>
<keyword evidence="1 2" id="KW-0175">Coiled coil</keyword>
<dbReference type="InterPro" id="IPR011684">
    <property type="entry name" value="NAB"/>
</dbReference>
<organism evidence="5 6">
    <name type="scientific">Striga hermonthica</name>
    <name type="common">Purple witchweed</name>
    <name type="synonym">Buchnera hermonthica</name>
    <dbReference type="NCBI Taxonomy" id="68872"/>
    <lineage>
        <taxon>Eukaryota</taxon>
        <taxon>Viridiplantae</taxon>
        <taxon>Streptophyta</taxon>
        <taxon>Embryophyta</taxon>
        <taxon>Tracheophyta</taxon>
        <taxon>Spermatophyta</taxon>
        <taxon>Magnoliopsida</taxon>
        <taxon>eudicotyledons</taxon>
        <taxon>Gunneridae</taxon>
        <taxon>Pentapetalae</taxon>
        <taxon>asterids</taxon>
        <taxon>lamiids</taxon>
        <taxon>Lamiales</taxon>
        <taxon>Orobanchaceae</taxon>
        <taxon>Buchnereae</taxon>
        <taxon>Striga</taxon>
    </lineage>
</organism>